<comment type="function">
    <text evidence="1">Thiol-specific peroxidase that catalyzes the reduction of hydrogen peroxide and organic hydroperoxides to water and alcohols, respectively. Plays a role in cell protection against oxidative stress by detoxifying peroxides and as sensor of hydrogen peroxide-mediated signaling events.</text>
</comment>
<evidence type="ECO:0000256" key="8">
    <source>
        <dbReference type="ARBA" id="ARBA00032824"/>
    </source>
</evidence>
<gene>
    <name evidence="13" type="ORF">JR347_13730</name>
</gene>
<comment type="similarity">
    <text evidence="9">Belongs to the peroxiredoxin family. BCP/PrxQ subfamily.</text>
</comment>
<dbReference type="SUPFAM" id="SSF52833">
    <property type="entry name" value="Thioredoxin-like"/>
    <property type="match status" value="1"/>
</dbReference>
<keyword evidence="14" id="KW-1185">Reference proteome</keyword>
<dbReference type="InterPro" id="IPR013766">
    <property type="entry name" value="Thioredoxin_domain"/>
</dbReference>
<dbReference type="InterPro" id="IPR036249">
    <property type="entry name" value="Thioredoxin-like_sf"/>
</dbReference>
<evidence type="ECO:0000256" key="3">
    <source>
        <dbReference type="ARBA" id="ARBA00022559"/>
    </source>
</evidence>
<dbReference type="InterPro" id="IPR000866">
    <property type="entry name" value="AhpC/TSA"/>
</dbReference>
<dbReference type="GO" id="GO:0034599">
    <property type="term" value="P:cellular response to oxidative stress"/>
    <property type="evidence" value="ECO:0007669"/>
    <property type="project" value="TreeGrafter"/>
</dbReference>
<evidence type="ECO:0000256" key="11">
    <source>
        <dbReference type="ARBA" id="ARBA00049091"/>
    </source>
</evidence>
<keyword evidence="5" id="KW-0560">Oxidoreductase</keyword>
<reference evidence="13" key="1">
    <citation type="submission" date="2021-02" db="EMBL/GenBank/DDBJ databases">
        <title>Fulvivirga sp. S481 isolated from sea water.</title>
        <authorList>
            <person name="Bae S.S."/>
            <person name="Baek K."/>
        </authorList>
    </citation>
    <scope>NUCLEOTIDE SEQUENCE</scope>
    <source>
        <strain evidence="13">S481</strain>
    </source>
</reference>
<dbReference type="InterPro" id="IPR050924">
    <property type="entry name" value="Peroxiredoxin_BCP/PrxQ"/>
</dbReference>
<dbReference type="PANTHER" id="PTHR42801:SF7">
    <property type="entry name" value="SLL1159 PROTEIN"/>
    <property type="match status" value="1"/>
</dbReference>
<dbReference type="EC" id="1.11.1.24" evidence="2"/>
<dbReference type="Gene3D" id="3.40.30.10">
    <property type="entry name" value="Glutaredoxin"/>
    <property type="match status" value="1"/>
</dbReference>
<keyword evidence="3" id="KW-0575">Peroxidase</keyword>
<dbReference type="PROSITE" id="PS51352">
    <property type="entry name" value="THIOREDOXIN_2"/>
    <property type="match status" value="1"/>
</dbReference>
<evidence type="ECO:0000313" key="14">
    <source>
        <dbReference type="Proteomes" id="UP000662783"/>
    </source>
</evidence>
<evidence type="ECO:0000256" key="9">
    <source>
        <dbReference type="ARBA" id="ARBA00038489"/>
    </source>
</evidence>
<evidence type="ECO:0000256" key="10">
    <source>
        <dbReference type="ARBA" id="ARBA00042639"/>
    </source>
</evidence>
<evidence type="ECO:0000259" key="12">
    <source>
        <dbReference type="PROSITE" id="PS51352"/>
    </source>
</evidence>
<comment type="catalytic activity">
    <reaction evidence="11">
        <text>a hydroperoxide + [thioredoxin]-dithiol = an alcohol + [thioredoxin]-disulfide + H2O</text>
        <dbReference type="Rhea" id="RHEA:62620"/>
        <dbReference type="Rhea" id="RHEA-COMP:10698"/>
        <dbReference type="Rhea" id="RHEA-COMP:10700"/>
        <dbReference type="ChEBI" id="CHEBI:15377"/>
        <dbReference type="ChEBI" id="CHEBI:29950"/>
        <dbReference type="ChEBI" id="CHEBI:30879"/>
        <dbReference type="ChEBI" id="CHEBI:35924"/>
        <dbReference type="ChEBI" id="CHEBI:50058"/>
        <dbReference type="EC" id="1.11.1.24"/>
    </reaction>
</comment>
<organism evidence="13 14">
    <name type="scientific">Fulvivirga lutea</name>
    <dbReference type="NCBI Taxonomy" id="2810512"/>
    <lineage>
        <taxon>Bacteria</taxon>
        <taxon>Pseudomonadati</taxon>
        <taxon>Bacteroidota</taxon>
        <taxon>Cytophagia</taxon>
        <taxon>Cytophagales</taxon>
        <taxon>Fulvivirgaceae</taxon>
        <taxon>Fulvivirga</taxon>
    </lineage>
</organism>
<keyword evidence="4" id="KW-0049">Antioxidant</keyword>
<evidence type="ECO:0000256" key="6">
    <source>
        <dbReference type="ARBA" id="ARBA00023157"/>
    </source>
</evidence>
<protein>
    <recommendedName>
        <fullName evidence="2">thioredoxin-dependent peroxiredoxin</fullName>
        <ecNumber evidence="2">1.11.1.24</ecNumber>
    </recommendedName>
    <alternativeName>
        <fullName evidence="8">Thioredoxin peroxidase</fullName>
    </alternativeName>
    <alternativeName>
        <fullName evidence="10">Thioredoxin-dependent peroxiredoxin Bcp</fullName>
    </alternativeName>
</protein>
<keyword evidence="7" id="KW-0676">Redox-active center</keyword>
<dbReference type="CDD" id="cd02970">
    <property type="entry name" value="PRX_like2"/>
    <property type="match status" value="1"/>
</dbReference>
<keyword evidence="6" id="KW-1015">Disulfide bond</keyword>
<dbReference type="GO" id="GO:0045454">
    <property type="term" value="P:cell redox homeostasis"/>
    <property type="evidence" value="ECO:0007669"/>
    <property type="project" value="TreeGrafter"/>
</dbReference>
<dbReference type="GO" id="GO:0008379">
    <property type="term" value="F:thioredoxin peroxidase activity"/>
    <property type="evidence" value="ECO:0007669"/>
    <property type="project" value="TreeGrafter"/>
</dbReference>
<evidence type="ECO:0000313" key="13">
    <source>
        <dbReference type="EMBL" id="QSE96648.1"/>
    </source>
</evidence>
<accession>A0A974WJS0</accession>
<dbReference type="PANTHER" id="PTHR42801">
    <property type="entry name" value="THIOREDOXIN-DEPENDENT PEROXIDE REDUCTASE"/>
    <property type="match status" value="1"/>
</dbReference>
<dbReference type="AlphaFoldDB" id="A0A974WJS0"/>
<sequence length="192" mass="22105">MNNNRLQSEITAPIFNLTDVFGRQINLEDYKGKKTLIGFYRHAGCPFCNMRVHALTKLYAKKELNNMEMIFFFESKKEIILRSTFHKEVSPVPIISDPENTWYKAYGIEKSGYKSAVSHITTFVQTAIRAGKTGVPMHLMAGDESIKTMPAEFLLDEDLIIRKLHYSERLNSRMLVDEIISFANGKEYDKVI</sequence>
<dbReference type="Pfam" id="PF00578">
    <property type="entry name" value="AhpC-TSA"/>
    <property type="match status" value="1"/>
</dbReference>
<feature type="domain" description="Thioredoxin" evidence="12">
    <location>
        <begin position="6"/>
        <end position="188"/>
    </location>
</feature>
<dbReference type="KEGG" id="fuv:JR347_13730"/>
<proteinExistence type="inferred from homology"/>
<evidence type="ECO:0000256" key="7">
    <source>
        <dbReference type="ARBA" id="ARBA00023284"/>
    </source>
</evidence>
<evidence type="ECO:0000256" key="5">
    <source>
        <dbReference type="ARBA" id="ARBA00023002"/>
    </source>
</evidence>
<evidence type="ECO:0000256" key="4">
    <source>
        <dbReference type="ARBA" id="ARBA00022862"/>
    </source>
</evidence>
<evidence type="ECO:0000256" key="1">
    <source>
        <dbReference type="ARBA" id="ARBA00003330"/>
    </source>
</evidence>
<dbReference type="GO" id="GO:0005737">
    <property type="term" value="C:cytoplasm"/>
    <property type="evidence" value="ECO:0007669"/>
    <property type="project" value="TreeGrafter"/>
</dbReference>
<dbReference type="RefSeq" id="WP_205721162.1">
    <property type="nucleotide sequence ID" value="NZ_CP070608.1"/>
</dbReference>
<dbReference type="EMBL" id="CP070608">
    <property type="protein sequence ID" value="QSE96648.1"/>
    <property type="molecule type" value="Genomic_DNA"/>
</dbReference>
<dbReference type="Proteomes" id="UP000662783">
    <property type="component" value="Chromosome"/>
</dbReference>
<evidence type="ECO:0000256" key="2">
    <source>
        <dbReference type="ARBA" id="ARBA00013017"/>
    </source>
</evidence>
<name>A0A974WJS0_9BACT</name>